<dbReference type="AlphaFoldDB" id="A0A2G5B3C6"/>
<dbReference type="GO" id="GO:0035145">
    <property type="term" value="C:exon-exon junction complex"/>
    <property type="evidence" value="ECO:0007669"/>
    <property type="project" value="TreeGrafter"/>
</dbReference>
<dbReference type="Pfam" id="PF09282">
    <property type="entry name" value="Mago-bind"/>
    <property type="match status" value="1"/>
</dbReference>
<organism evidence="3 4">
    <name type="scientific">Coemansia reversa (strain ATCC 12441 / NRRL 1564)</name>
    <dbReference type="NCBI Taxonomy" id="763665"/>
    <lineage>
        <taxon>Eukaryota</taxon>
        <taxon>Fungi</taxon>
        <taxon>Fungi incertae sedis</taxon>
        <taxon>Zoopagomycota</taxon>
        <taxon>Kickxellomycotina</taxon>
        <taxon>Kickxellomycetes</taxon>
        <taxon>Kickxellales</taxon>
        <taxon>Kickxellaceae</taxon>
        <taxon>Coemansia</taxon>
    </lineage>
</organism>
<feature type="compositionally biased region" description="Polar residues" evidence="1">
    <location>
        <begin position="84"/>
        <end position="99"/>
    </location>
</feature>
<dbReference type="InterPro" id="IPR015362">
    <property type="entry name" value="WIBG_mago-bd"/>
</dbReference>
<dbReference type="SUPFAM" id="SSF101931">
    <property type="entry name" value="Pym (Within the bgcn gene intron protein, WIBG), N-terminal domain"/>
    <property type="match status" value="1"/>
</dbReference>
<proteinExistence type="predicted"/>
<evidence type="ECO:0000259" key="2">
    <source>
        <dbReference type="SMART" id="SM01273"/>
    </source>
</evidence>
<dbReference type="PANTHER" id="PTHR22959:SF0">
    <property type="entry name" value="PARTNER OF Y14 AND MAGO"/>
    <property type="match status" value="1"/>
</dbReference>
<gene>
    <name evidence="3" type="ORF">COEREDRAFT_83428</name>
</gene>
<dbReference type="GO" id="GO:0003723">
    <property type="term" value="F:RNA binding"/>
    <property type="evidence" value="ECO:0007669"/>
    <property type="project" value="TreeGrafter"/>
</dbReference>
<feature type="compositionally biased region" description="Basic and acidic residues" evidence="1">
    <location>
        <begin position="20"/>
        <end position="29"/>
    </location>
</feature>
<dbReference type="GO" id="GO:1903259">
    <property type="term" value="P:exon-exon junction complex disassembly"/>
    <property type="evidence" value="ECO:0007669"/>
    <property type="project" value="InterPro"/>
</dbReference>
<dbReference type="Proteomes" id="UP000242474">
    <property type="component" value="Unassembled WGS sequence"/>
</dbReference>
<dbReference type="GO" id="GO:0005737">
    <property type="term" value="C:cytoplasm"/>
    <property type="evidence" value="ECO:0007669"/>
    <property type="project" value="TreeGrafter"/>
</dbReference>
<feature type="domain" description="WIBG Mago-binding" evidence="2">
    <location>
        <begin position="15"/>
        <end position="41"/>
    </location>
</feature>
<dbReference type="EMBL" id="KZ303535">
    <property type="protein sequence ID" value="PIA13504.1"/>
    <property type="molecule type" value="Genomic_DNA"/>
</dbReference>
<dbReference type="PANTHER" id="PTHR22959">
    <property type="entry name" value="PYM PROTEIN"/>
    <property type="match status" value="1"/>
</dbReference>
<protein>
    <recommendedName>
        <fullName evidence="2">WIBG Mago-binding domain-containing protein</fullName>
    </recommendedName>
</protein>
<sequence>MDQTQQVGGTKQSQQQRIVPESRRPDGTIRRARKIRNGYVPPEEQQKYQSPAIRRMQQTCNLPNEPVKPNSRQSQPKPLKQDATLRNTDASEQSPSVSPLNKAKKSNDSQSVKTPEKYIPPFMRKRMEAERQARLNNTNTIEKQTKDTKTNVLASKDIAKLVESINGLSLDQTKNK</sequence>
<name>A0A2G5B3C6_COERN</name>
<dbReference type="OrthoDB" id="21625at2759"/>
<evidence type="ECO:0000313" key="3">
    <source>
        <dbReference type="EMBL" id="PIA13504.1"/>
    </source>
</evidence>
<feature type="compositionally biased region" description="Low complexity" evidence="1">
    <location>
        <begin position="1"/>
        <end position="16"/>
    </location>
</feature>
<evidence type="ECO:0000256" key="1">
    <source>
        <dbReference type="SAM" id="MobiDB-lite"/>
    </source>
</evidence>
<dbReference type="InterPro" id="IPR039333">
    <property type="entry name" value="PYM1"/>
</dbReference>
<dbReference type="InterPro" id="IPR036348">
    <property type="entry name" value="WIBG_N_sf"/>
</dbReference>
<reference evidence="3 4" key="1">
    <citation type="journal article" date="2015" name="Genome Biol. Evol.">
        <title>Phylogenomic analyses indicate that early fungi evolved digesting cell walls of algal ancestors of land plants.</title>
        <authorList>
            <person name="Chang Y."/>
            <person name="Wang S."/>
            <person name="Sekimoto S."/>
            <person name="Aerts A.L."/>
            <person name="Choi C."/>
            <person name="Clum A."/>
            <person name="LaButti K.M."/>
            <person name="Lindquist E.A."/>
            <person name="Yee Ngan C."/>
            <person name="Ohm R.A."/>
            <person name="Salamov A.A."/>
            <person name="Grigoriev I.V."/>
            <person name="Spatafora J.W."/>
            <person name="Berbee M.L."/>
        </authorList>
    </citation>
    <scope>NUCLEOTIDE SEQUENCE [LARGE SCALE GENOMIC DNA]</scope>
    <source>
        <strain evidence="3 4">NRRL 1564</strain>
    </source>
</reference>
<accession>A0A2G5B3C6</accession>
<keyword evidence="4" id="KW-1185">Reference proteome</keyword>
<feature type="region of interest" description="Disordered" evidence="1">
    <location>
        <begin position="1"/>
        <end position="124"/>
    </location>
</feature>
<dbReference type="SMART" id="SM01273">
    <property type="entry name" value="Mago-bind"/>
    <property type="match status" value="1"/>
</dbReference>
<evidence type="ECO:0000313" key="4">
    <source>
        <dbReference type="Proteomes" id="UP000242474"/>
    </source>
</evidence>